<sequence length="248" mass="27291">MATDITLTSMRTTSRLIARLSFAAASVSLVLLAALHLLKPEFDPSWRMVSEYSIGNYGWVMQLVFLTMALSCVTCFIAIRSYIRTLGGYIGLAILLVTAAALAAAAIFTIDPITASKDSLTTHGNLHALASIIGVPGLPLAALLVSRSLARHPAWSSARRVLFWATSLTWISLLLMLVIVAVMLPMAGKFGPNVWIGWPNRLVMVAYSGWLMIVAWHTVWLSKQRSLIGSQFYFYSYLGFRCSVKCER</sequence>
<comment type="caution">
    <text evidence="2">The sequence shown here is derived from an EMBL/GenBank/DDBJ whole genome shotgun (WGS) entry which is preliminary data.</text>
</comment>
<proteinExistence type="predicted"/>
<evidence type="ECO:0000256" key="1">
    <source>
        <dbReference type="SAM" id="Phobius"/>
    </source>
</evidence>
<dbReference type="RefSeq" id="WP_126628771.1">
    <property type="nucleotide sequence ID" value="NZ_BIFT01000001.1"/>
</dbReference>
<name>A0A402BAW4_9CHLR</name>
<dbReference type="InterPro" id="IPR009339">
    <property type="entry name" value="DUF998"/>
</dbReference>
<evidence type="ECO:0000313" key="3">
    <source>
        <dbReference type="Proteomes" id="UP000287171"/>
    </source>
</evidence>
<keyword evidence="1" id="KW-0472">Membrane</keyword>
<keyword evidence="3" id="KW-1185">Reference proteome</keyword>
<evidence type="ECO:0000313" key="2">
    <source>
        <dbReference type="EMBL" id="GCE28568.1"/>
    </source>
</evidence>
<keyword evidence="1" id="KW-1133">Transmembrane helix</keyword>
<feature type="transmembrane region" description="Helical" evidence="1">
    <location>
        <begin position="57"/>
        <end position="79"/>
    </location>
</feature>
<feature type="transmembrane region" description="Helical" evidence="1">
    <location>
        <begin position="161"/>
        <end position="184"/>
    </location>
</feature>
<organism evidence="2 3">
    <name type="scientific">Dictyobacter alpinus</name>
    <dbReference type="NCBI Taxonomy" id="2014873"/>
    <lineage>
        <taxon>Bacteria</taxon>
        <taxon>Bacillati</taxon>
        <taxon>Chloroflexota</taxon>
        <taxon>Ktedonobacteria</taxon>
        <taxon>Ktedonobacterales</taxon>
        <taxon>Dictyobacteraceae</taxon>
        <taxon>Dictyobacter</taxon>
    </lineage>
</organism>
<feature type="transmembrane region" description="Helical" evidence="1">
    <location>
        <begin position="128"/>
        <end position="149"/>
    </location>
</feature>
<dbReference type="OrthoDB" id="8478915at2"/>
<dbReference type="Pfam" id="PF06197">
    <property type="entry name" value="DUF998"/>
    <property type="match status" value="1"/>
</dbReference>
<feature type="transmembrane region" description="Helical" evidence="1">
    <location>
        <begin position="16"/>
        <end position="37"/>
    </location>
</feature>
<feature type="transmembrane region" description="Helical" evidence="1">
    <location>
        <begin position="86"/>
        <end position="108"/>
    </location>
</feature>
<evidence type="ECO:0008006" key="4">
    <source>
        <dbReference type="Google" id="ProtNLM"/>
    </source>
</evidence>
<accession>A0A402BAW4</accession>
<protein>
    <recommendedName>
        <fullName evidence="4">DUF998 domain-containing protein</fullName>
    </recommendedName>
</protein>
<dbReference type="AlphaFoldDB" id="A0A402BAW4"/>
<dbReference type="EMBL" id="BIFT01000001">
    <property type="protein sequence ID" value="GCE28568.1"/>
    <property type="molecule type" value="Genomic_DNA"/>
</dbReference>
<dbReference type="Proteomes" id="UP000287171">
    <property type="component" value="Unassembled WGS sequence"/>
</dbReference>
<gene>
    <name evidence="2" type="ORF">KDA_40520</name>
</gene>
<feature type="transmembrane region" description="Helical" evidence="1">
    <location>
        <begin position="204"/>
        <end position="222"/>
    </location>
</feature>
<reference evidence="3" key="1">
    <citation type="submission" date="2018-12" db="EMBL/GenBank/DDBJ databases">
        <title>Tengunoibacter tsumagoiensis gen. nov., sp. nov., Dictyobacter kobayashii sp. nov., D. alpinus sp. nov., and D. joshuensis sp. nov. and description of Dictyobacteraceae fam. nov. within the order Ktedonobacterales isolated from Tengu-no-mugimeshi.</title>
        <authorList>
            <person name="Wang C.M."/>
            <person name="Zheng Y."/>
            <person name="Sakai Y."/>
            <person name="Toyoda A."/>
            <person name="Minakuchi Y."/>
            <person name="Abe K."/>
            <person name="Yokota A."/>
            <person name="Yabe S."/>
        </authorList>
    </citation>
    <scope>NUCLEOTIDE SEQUENCE [LARGE SCALE GENOMIC DNA]</scope>
    <source>
        <strain evidence="3">Uno16</strain>
    </source>
</reference>
<keyword evidence="1" id="KW-0812">Transmembrane</keyword>